<dbReference type="PROSITE" id="PS00622">
    <property type="entry name" value="HTH_LUXR_1"/>
    <property type="match status" value="1"/>
</dbReference>
<dbReference type="SMART" id="SM00448">
    <property type="entry name" value="REC"/>
    <property type="match status" value="1"/>
</dbReference>
<dbReference type="Pfam" id="PF00072">
    <property type="entry name" value="Response_reg"/>
    <property type="match status" value="1"/>
</dbReference>
<sequence length="211" mass="23065">MSDSPIKVLLVDDHGVVRQGMRLYLSADPQIQIVGEAKNGQEALEQVEKLAPNVVIMDLLMPVMDGISATREIKRRFPEVEVVAVTSVLEDKKVVDAVQAGAMGYLLKDADATALSEAIHAANRGEVRLHPEAAKRLVREVRTPQMREALTPRETEVLRLLAKGLSNKAIARETGVEERTVKAHVSSIMAKLEVSSRTQAALFALKEGLVE</sequence>
<dbReference type="RefSeq" id="WP_119355866.1">
    <property type="nucleotide sequence ID" value="NZ_BJXM01000002.1"/>
</dbReference>
<feature type="modified residue" description="4-aspartylphosphate" evidence="3">
    <location>
        <position position="58"/>
    </location>
</feature>
<dbReference type="CDD" id="cd06170">
    <property type="entry name" value="LuxR_C_like"/>
    <property type="match status" value="1"/>
</dbReference>
<feature type="domain" description="HTH luxR-type" evidence="4">
    <location>
        <begin position="143"/>
        <end position="208"/>
    </location>
</feature>
<dbReference type="Pfam" id="PF00196">
    <property type="entry name" value="GerE"/>
    <property type="match status" value="1"/>
</dbReference>
<proteinExistence type="predicted"/>
<dbReference type="PANTHER" id="PTHR43214:SF43">
    <property type="entry name" value="TWO-COMPONENT RESPONSE REGULATOR"/>
    <property type="match status" value="1"/>
</dbReference>
<dbReference type="GO" id="GO:0006355">
    <property type="term" value="P:regulation of DNA-templated transcription"/>
    <property type="evidence" value="ECO:0007669"/>
    <property type="project" value="InterPro"/>
</dbReference>
<keyword evidence="2" id="KW-0238">DNA-binding</keyword>
<gene>
    <name evidence="6" type="primary">vraR_1</name>
    <name evidence="6" type="ORF">Mgrana_00338</name>
</gene>
<comment type="caution">
    <text evidence="6">The sequence shown here is derived from an EMBL/GenBank/DDBJ whole genome shotgun (WGS) entry which is preliminary data.</text>
</comment>
<dbReference type="InterPro" id="IPR000792">
    <property type="entry name" value="Tscrpt_reg_LuxR_C"/>
</dbReference>
<dbReference type="PRINTS" id="PR00038">
    <property type="entry name" value="HTHLUXR"/>
</dbReference>
<dbReference type="InterPro" id="IPR001789">
    <property type="entry name" value="Sig_transdc_resp-reg_receiver"/>
</dbReference>
<dbReference type="SUPFAM" id="SSF46894">
    <property type="entry name" value="C-terminal effector domain of the bipartite response regulators"/>
    <property type="match status" value="1"/>
</dbReference>
<dbReference type="PANTHER" id="PTHR43214">
    <property type="entry name" value="TWO-COMPONENT RESPONSE REGULATOR"/>
    <property type="match status" value="1"/>
</dbReference>
<evidence type="ECO:0000313" key="7">
    <source>
        <dbReference type="Proteomes" id="UP000266178"/>
    </source>
</evidence>
<evidence type="ECO:0000259" key="4">
    <source>
        <dbReference type="PROSITE" id="PS50043"/>
    </source>
</evidence>
<dbReference type="SUPFAM" id="SSF52172">
    <property type="entry name" value="CheY-like"/>
    <property type="match status" value="1"/>
</dbReference>
<feature type="domain" description="Response regulatory" evidence="5">
    <location>
        <begin position="7"/>
        <end position="123"/>
    </location>
</feature>
<dbReference type="InterPro" id="IPR011006">
    <property type="entry name" value="CheY-like_superfamily"/>
</dbReference>
<evidence type="ECO:0000256" key="1">
    <source>
        <dbReference type="ARBA" id="ARBA00022553"/>
    </source>
</evidence>
<evidence type="ECO:0000313" key="6">
    <source>
        <dbReference type="EMBL" id="RIH93755.1"/>
    </source>
</evidence>
<evidence type="ECO:0000259" key="5">
    <source>
        <dbReference type="PROSITE" id="PS50110"/>
    </source>
</evidence>
<dbReference type="GO" id="GO:0003677">
    <property type="term" value="F:DNA binding"/>
    <property type="evidence" value="ECO:0007669"/>
    <property type="project" value="UniProtKB-KW"/>
</dbReference>
<keyword evidence="7" id="KW-1185">Reference proteome</keyword>
<organism evidence="6 7">
    <name type="scientific">Meiothermus granaticius NBRC 107808</name>
    <dbReference type="NCBI Taxonomy" id="1227551"/>
    <lineage>
        <taxon>Bacteria</taxon>
        <taxon>Thermotogati</taxon>
        <taxon>Deinococcota</taxon>
        <taxon>Deinococci</taxon>
        <taxon>Thermales</taxon>
        <taxon>Thermaceae</taxon>
        <taxon>Meiothermus</taxon>
    </lineage>
</organism>
<dbReference type="CDD" id="cd17535">
    <property type="entry name" value="REC_NarL-like"/>
    <property type="match status" value="1"/>
</dbReference>
<protein>
    <submittedName>
        <fullName evidence="6">Response regulator protein VraR</fullName>
    </submittedName>
</protein>
<dbReference type="GO" id="GO:0000160">
    <property type="term" value="P:phosphorelay signal transduction system"/>
    <property type="evidence" value="ECO:0007669"/>
    <property type="project" value="InterPro"/>
</dbReference>
<name>A0A399FDA8_9DEIN</name>
<dbReference type="InterPro" id="IPR039420">
    <property type="entry name" value="WalR-like"/>
</dbReference>
<reference evidence="6 7" key="1">
    <citation type="submission" date="2018-08" db="EMBL/GenBank/DDBJ databases">
        <title>Meiothermus granaticius genome AF-68 sequencing project.</title>
        <authorList>
            <person name="Da Costa M.S."/>
            <person name="Albuquerque L."/>
            <person name="Raposo P."/>
            <person name="Froufe H.J.C."/>
            <person name="Barroso C.S."/>
            <person name="Egas C."/>
        </authorList>
    </citation>
    <scope>NUCLEOTIDE SEQUENCE [LARGE SCALE GENOMIC DNA]</scope>
    <source>
        <strain evidence="6 7">AF-68</strain>
    </source>
</reference>
<keyword evidence="1 3" id="KW-0597">Phosphoprotein</keyword>
<evidence type="ECO:0000256" key="3">
    <source>
        <dbReference type="PROSITE-ProRule" id="PRU00169"/>
    </source>
</evidence>
<dbReference type="Gene3D" id="3.40.50.2300">
    <property type="match status" value="1"/>
</dbReference>
<dbReference type="Proteomes" id="UP000266178">
    <property type="component" value="Unassembled WGS sequence"/>
</dbReference>
<evidence type="ECO:0000256" key="2">
    <source>
        <dbReference type="ARBA" id="ARBA00023125"/>
    </source>
</evidence>
<dbReference type="InterPro" id="IPR058245">
    <property type="entry name" value="NreC/VraR/RcsB-like_REC"/>
</dbReference>
<accession>A0A399FDA8</accession>
<dbReference type="EMBL" id="QWLB01000003">
    <property type="protein sequence ID" value="RIH93755.1"/>
    <property type="molecule type" value="Genomic_DNA"/>
</dbReference>
<dbReference type="InterPro" id="IPR016032">
    <property type="entry name" value="Sig_transdc_resp-reg_C-effctor"/>
</dbReference>
<dbReference type="OrthoDB" id="9780153at2"/>
<dbReference type="AlphaFoldDB" id="A0A399FDA8"/>
<dbReference type="SMART" id="SM00421">
    <property type="entry name" value="HTH_LUXR"/>
    <property type="match status" value="1"/>
</dbReference>
<dbReference type="PROSITE" id="PS50043">
    <property type="entry name" value="HTH_LUXR_2"/>
    <property type="match status" value="1"/>
</dbReference>
<dbReference type="PROSITE" id="PS50110">
    <property type="entry name" value="RESPONSE_REGULATORY"/>
    <property type="match status" value="1"/>
</dbReference>